<feature type="binding site" evidence="6">
    <location>
        <position position="291"/>
    </location>
    <ligand>
        <name>Mg(2+)</name>
        <dbReference type="ChEBI" id="CHEBI:18420"/>
        <label>1</label>
    </ligand>
</feature>
<dbReference type="SUPFAM" id="SSF56219">
    <property type="entry name" value="DNase I-like"/>
    <property type="match status" value="1"/>
</dbReference>
<evidence type="ECO:0000256" key="3">
    <source>
        <dbReference type="ARBA" id="ARBA00022801"/>
    </source>
</evidence>
<dbReference type="Proteomes" id="UP000662873">
    <property type="component" value="Chromosome"/>
</dbReference>
<dbReference type="InterPro" id="IPR037493">
    <property type="entry name" value="ExoIII-like"/>
</dbReference>
<dbReference type="GO" id="GO:0003677">
    <property type="term" value="F:DNA binding"/>
    <property type="evidence" value="ECO:0007669"/>
    <property type="project" value="InterPro"/>
</dbReference>
<evidence type="ECO:0000313" key="9">
    <source>
        <dbReference type="EMBL" id="BBO22479.1"/>
    </source>
</evidence>
<dbReference type="CDD" id="cd09086">
    <property type="entry name" value="ExoIII-like_AP-endo"/>
    <property type="match status" value="1"/>
</dbReference>
<protein>
    <submittedName>
        <fullName evidence="9">Exodeoxyribonuclease III</fullName>
    </submittedName>
</protein>
<dbReference type="EMBL" id="AP021858">
    <property type="protein sequence ID" value="BBO22479.1"/>
    <property type="molecule type" value="Genomic_DNA"/>
</dbReference>
<evidence type="ECO:0000256" key="4">
    <source>
        <dbReference type="ARBA" id="ARBA00022842"/>
    </source>
</evidence>
<feature type="binding site" evidence="6">
    <location>
        <position position="191"/>
    </location>
    <ligand>
        <name>Mg(2+)</name>
        <dbReference type="ChEBI" id="CHEBI:18420"/>
        <label>1</label>
    </ligand>
</feature>
<keyword evidence="2 6" id="KW-0479">Metal-binding</keyword>
<dbReference type="GO" id="GO:0004519">
    <property type="term" value="F:endonuclease activity"/>
    <property type="evidence" value="ECO:0007669"/>
    <property type="project" value="InterPro"/>
</dbReference>
<dbReference type="Gene3D" id="3.60.10.10">
    <property type="entry name" value="Endonuclease/exonuclease/phosphatase"/>
    <property type="match status" value="1"/>
</dbReference>
<dbReference type="NCBIfam" id="TIGR00195">
    <property type="entry name" value="exoDNase_III"/>
    <property type="match status" value="1"/>
</dbReference>
<dbReference type="InterPro" id="IPR005135">
    <property type="entry name" value="Endo/exonuclease/phosphatase"/>
</dbReference>
<feature type="binding site" evidence="6">
    <location>
        <position position="50"/>
    </location>
    <ligand>
        <name>Mg(2+)</name>
        <dbReference type="ChEBI" id="CHEBI:18420"/>
        <label>1</label>
    </ligand>
</feature>
<dbReference type="PROSITE" id="PS00726">
    <property type="entry name" value="AP_NUCLEASE_F1_1"/>
    <property type="match status" value="1"/>
</dbReference>
<name>A0A809R4N1_9BACT</name>
<organism evidence="9 10">
    <name type="scientific">Candidatus Nitrosymbiomonas proteolyticus</name>
    <dbReference type="NCBI Taxonomy" id="2608984"/>
    <lineage>
        <taxon>Bacteria</taxon>
        <taxon>Bacillati</taxon>
        <taxon>Armatimonadota</taxon>
        <taxon>Armatimonadota incertae sedis</taxon>
        <taxon>Candidatus Nitrosymbiomonas</taxon>
    </lineage>
</organism>
<evidence type="ECO:0000259" key="8">
    <source>
        <dbReference type="Pfam" id="PF03372"/>
    </source>
</evidence>
<evidence type="ECO:0000256" key="7">
    <source>
        <dbReference type="PIRSR" id="PIRSR604808-3"/>
    </source>
</evidence>
<feature type="binding site" evidence="6">
    <location>
        <position position="189"/>
    </location>
    <ligand>
        <name>Mg(2+)</name>
        <dbReference type="ChEBI" id="CHEBI:18420"/>
        <label>1</label>
    </ligand>
</feature>
<feature type="domain" description="Endonuclease/exonuclease/phosphatase" evidence="8">
    <location>
        <begin position="47"/>
        <end position="291"/>
    </location>
</feature>
<dbReference type="NCBIfam" id="TIGR00633">
    <property type="entry name" value="xth"/>
    <property type="match status" value="1"/>
</dbReference>
<dbReference type="InterPro" id="IPR036691">
    <property type="entry name" value="Endo/exonu/phosph_ase_sf"/>
</dbReference>
<dbReference type="PROSITE" id="PS51435">
    <property type="entry name" value="AP_NUCLEASE_F1_4"/>
    <property type="match status" value="1"/>
</dbReference>
<evidence type="ECO:0000256" key="6">
    <source>
        <dbReference type="PIRSR" id="PIRSR604808-2"/>
    </source>
</evidence>
<feature type="site" description="Important for catalytic activity" evidence="7">
    <location>
        <position position="261"/>
    </location>
</feature>
<comment type="cofactor">
    <cofactor evidence="6">
        <name>Mg(2+)</name>
        <dbReference type="ChEBI" id="CHEBI:18420"/>
    </cofactor>
    <cofactor evidence="6">
        <name>Mn(2+)</name>
        <dbReference type="ChEBI" id="CHEBI:29035"/>
    </cofactor>
    <text evidence="6">Probably binds two magnesium or manganese ions per subunit.</text>
</comment>
<keyword evidence="3" id="KW-0378">Hydrolase</keyword>
<gene>
    <name evidence="9" type="ORF">NPRO_00740</name>
</gene>
<evidence type="ECO:0000256" key="2">
    <source>
        <dbReference type="ARBA" id="ARBA00022723"/>
    </source>
</evidence>
<feature type="site" description="Interaction with DNA substrate" evidence="7">
    <location>
        <position position="291"/>
    </location>
</feature>
<keyword evidence="6" id="KW-0464">Manganese</keyword>
<feature type="binding site" evidence="6">
    <location>
        <position position="77"/>
    </location>
    <ligand>
        <name>Mg(2+)</name>
        <dbReference type="ChEBI" id="CHEBI:18420"/>
        <label>1</label>
    </ligand>
</feature>
<reference evidence="9" key="1">
    <citation type="journal article" name="DNA Res.">
        <title>The physiological potential of anammox bacteria as revealed by their core genome structure.</title>
        <authorList>
            <person name="Okubo T."/>
            <person name="Toyoda A."/>
            <person name="Fukuhara K."/>
            <person name="Uchiyama I."/>
            <person name="Harigaya Y."/>
            <person name="Kuroiwa M."/>
            <person name="Suzuki T."/>
            <person name="Murakami Y."/>
            <person name="Suwa Y."/>
            <person name="Takami H."/>
        </authorList>
    </citation>
    <scope>NUCLEOTIDE SEQUENCE</scope>
    <source>
        <strain evidence="9">317325-2</strain>
    </source>
</reference>
<dbReference type="AlphaFoldDB" id="A0A809R4N1"/>
<feature type="active site" evidence="5">
    <location>
        <position position="148"/>
    </location>
</feature>
<evidence type="ECO:0000256" key="5">
    <source>
        <dbReference type="PIRSR" id="PIRSR604808-1"/>
    </source>
</evidence>
<dbReference type="GO" id="GO:0046872">
    <property type="term" value="F:metal ion binding"/>
    <property type="evidence" value="ECO:0007669"/>
    <property type="project" value="UniProtKB-KW"/>
</dbReference>
<comment type="similarity">
    <text evidence="1">Belongs to the DNA repair enzymes AP/ExoA family.</text>
</comment>
<feature type="site" description="Transition state stabilizer" evidence="7">
    <location>
        <position position="191"/>
    </location>
</feature>
<dbReference type="KEGG" id="npy:NPRO_00740"/>
<dbReference type="Pfam" id="PF03372">
    <property type="entry name" value="Exo_endo_phos"/>
    <property type="match status" value="1"/>
</dbReference>
<dbReference type="GO" id="GO:0006281">
    <property type="term" value="P:DNA repair"/>
    <property type="evidence" value="ECO:0007669"/>
    <property type="project" value="InterPro"/>
</dbReference>
<feature type="active site" description="Proton acceptor" evidence="5">
    <location>
        <position position="291"/>
    </location>
</feature>
<feature type="binding site" evidence="6">
    <location>
        <position position="290"/>
    </location>
    <ligand>
        <name>Mg(2+)</name>
        <dbReference type="ChEBI" id="CHEBI:18420"/>
        <label>1</label>
    </ligand>
</feature>
<keyword evidence="4 6" id="KW-0460">Magnesium</keyword>
<proteinExistence type="inferred from homology"/>
<feature type="active site" description="Proton donor/acceptor" evidence="5">
    <location>
        <position position="189"/>
    </location>
</feature>
<dbReference type="InterPro" id="IPR020847">
    <property type="entry name" value="AP_endonuclease_F1_BS"/>
</dbReference>
<sequence>MNPIPPPILTRLLVEAPVPTCPLQPKYPEPEYLPARGSKLDTFMKIATFNANSIRARLDTVIDWLATNEPDVLAVQETKVEDAKFPVEEFEGAGWQVAFHGQKSYNGVALLSRHPILNVTKGFGDLTWPEDCRLIVGEVQGIPILNTYVPNGSAVGSEKFDYKLRWLERFGEFVAKRFSGGNPAVWLGDINIAPTPDDVFEPKKHEGKVGFHPLEKGALGRLTTWGWVDLFREFHEGPGHYTFWEFVIPKAFERNLGWRIDHIYATSRLAETCVSCEIDREPRGWEHPSDHTFVVAEFDV</sequence>
<evidence type="ECO:0000256" key="1">
    <source>
        <dbReference type="ARBA" id="ARBA00007092"/>
    </source>
</evidence>
<dbReference type="InterPro" id="IPR004808">
    <property type="entry name" value="AP_endonuc_1"/>
</dbReference>
<evidence type="ECO:0000313" key="10">
    <source>
        <dbReference type="Proteomes" id="UP000662873"/>
    </source>
</evidence>
<dbReference type="PANTHER" id="PTHR43250:SF2">
    <property type="entry name" value="EXODEOXYRIBONUCLEASE III"/>
    <property type="match status" value="1"/>
</dbReference>
<accession>A0A809R4N1</accession>
<dbReference type="PANTHER" id="PTHR43250">
    <property type="entry name" value="EXODEOXYRIBONUCLEASE III"/>
    <property type="match status" value="1"/>
</dbReference>
<dbReference type="GO" id="GO:0008311">
    <property type="term" value="F:double-stranded DNA 3'-5' DNA exonuclease activity"/>
    <property type="evidence" value="ECO:0007669"/>
    <property type="project" value="InterPro"/>
</dbReference>